<dbReference type="InterPro" id="IPR050471">
    <property type="entry name" value="AB_hydrolase"/>
</dbReference>
<dbReference type="Gene3D" id="3.40.50.1820">
    <property type="entry name" value="alpha/beta hydrolase"/>
    <property type="match status" value="1"/>
</dbReference>
<proteinExistence type="predicted"/>
<dbReference type="InterPro" id="IPR029058">
    <property type="entry name" value="AB_hydrolase_fold"/>
</dbReference>
<organism evidence="2 3">
    <name type="scientific">Alicyclobacillus fodiniaquatilis</name>
    <dbReference type="NCBI Taxonomy" id="1661150"/>
    <lineage>
        <taxon>Bacteria</taxon>
        <taxon>Bacillati</taxon>
        <taxon>Bacillota</taxon>
        <taxon>Bacilli</taxon>
        <taxon>Bacillales</taxon>
        <taxon>Alicyclobacillaceae</taxon>
        <taxon>Alicyclobacillus</taxon>
    </lineage>
</organism>
<accession>A0ABW4JIK2</accession>
<dbReference type="Pfam" id="PF00561">
    <property type="entry name" value="Abhydrolase_1"/>
    <property type="match status" value="1"/>
</dbReference>
<dbReference type="PANTHER" id="PTHR43433">
    <property type="entry name" value="HYDROLASE, ALPHA/BETA FOLD FAMILY PROTEIN"/>
    <property type="match status" value="1"/>
</dbReference>
<keyword evidence="2" id="KW-0378">Hydrolase</keyword>
<gene>
    <name evidence="2" type="ORF">ACFSB2_11345</name>
</gene>
<name>A0ABW4JIK2_9BACL</name>
<keyword evidence="3" id="KW-1185">Reference proteome</keyword>
<evidence type="ECO:0000313" key="2">
    <source>
        <dbReference type="EMBL" id="MFD1675290.1"/>
    </source>
</evidence>
<reference evidence="3" key="1">
    <citation type="journal article" date="2019" name="Int. J. Syst. Evol. Microbiol.">
        <title>The Global Catalogue of Microorganisms (GCM) 10K type strain sequencing project: providing services to taxonomists for standard genome sequencing and annotation.</title>
        <authorList>
            <consortium name="The Broad Institute Genomics Platform"/>
            <consortium name="The Broad Institute Genome Sequencing Center for Infectious Disease"/>
            <person name="Wu L."/>
            <person name="Ma J."/>
        </authorList>
    </citation>
    <scope>NUCLEOTIDE SEQUENCE [LARGE SCALE GENOMIC DNA]</scope>
    <source>
        <strain evidence="3">CGMCC 1.12286</strain>
    </source>
</reference>
<comment type="caution">
    <text evidence="2">The sequence shown here is derived from an EMBL/GenBank/DDBJ whole genome shotgun (WGS) entry which is preliminary data.</text>
</comment>
<feature type="domain" description="AB hydrolase-1" evidence="1">
    <location>
        <begin position="25"/>
        <end position="123"/>
    </location>
</feature>
<dbReference type="RefSeq" id="WP_377943164.1">
    <property type="nucleotide sequence ID" value="NZ_JBHUCX010000028.1"/>
</dbReference>
<protein>
    <submittedName>
        <fullName evidence="2">Alpha/beta fold hydrolase</fullName>
    </submittedName>
</protein>
<evidence type="ECO:0000313" key="3">
    <source>
        <dbReference type="Proteomes" id="UP001597079"/>
    </source>
</evidence>
<sequence length="281" mass="30950">MAIVRNDTLSVPGANLYYEVRGSGPMLLMIHGAGGNLFFEVVDHLVDRFTVVTYDRRGYSRSQLFGPDEDYRVETHSDDVHRLLAELTDKPAYVFGSSAGAVIGLDFALRHPEQVRMFIPHEPPLVQLLSGEEQVEVQQIMVELQENHRKEGAIPAVMKFSSTSLGGGVALDGAGSAHHQIAAAQMELIHRNMEYFAAHEALGISSYTLVDGASLSNRLQSASTRVLPAGGRMSRPFLPYRSTVALAEQLGTTMVEFPGDHTGYTTFPREFADRLVDLFEK</sequence>
<dbReference type="EMBL" id="JBHUCX010000028">
    <property type="protein sequence ID" value="MFD1675290.1"/>
    <property type="molecule type" value="Genomic_DNA"/>
</dbReference>
<dbReference type="PANTHER" id="PTHR43433:SF5">
    <property type="entry name" value="AB HYDROLASE-1 DOMAIN-CONTAINING PROTEIN"/>
    <property type="match status" value="1"/>
</dbReference>
<dbReference type="SUPFAM" id="SSF53474">
    <property type="entry name" value="alpha/beta-Hydrolases"/>
    <property type="match status" value="1"/>
</dbReference>
<dbReference type="Proteomes" id="UP001597079">
    <property type="component" value="Unassembled WGS sequence"/>
</dbReference>
<evidence type="ECO:0000259" key="1">
    <source>
        <dbReference type="Pfam" id="PF00561"/>
    </source>
</evidence>
<dbReference type="GO" id="GO:0016787">
    <property type="term" value="F:hydrolase activity"/>
    <property type="evidence" value="ECO:0007669"/>
    <property type="project" value="UniProtKB-KW"/>
</dbReference>
<dbReference type="InterPro" id="IPR000073">
    <property type="entry name" value="AB_hydrolase_1"/>
</dbReference>